<proteinExistence type="predicted"/>
<gene>
    <name evidence="2" type="ORF">DJ019_08065</name>
</gene>
<evidence type="ECO:0000313" key="2">
    <source>
        <dbReference type="EMBL" id="RAK67836.1"/>
    </source>
</evidence>
<dbReference type="RefSeq" id="WP_111275445.1">
    <property type="nucleotide sequence ID" value="NZ_QFYS01000002.1"/>
</dbReference>
<dbReference type="GO" id="GO:0051920">
    <property type="term" value="F:peroxiredoxin activity"/>
    <property type="evidence" value="ECO:0007669"/>
    <property type="project" value="InterPro"/>
</dbReference>
<keyword evidence="3" id="KW-1185">Reference proteome</keyword>
<dbReference type="Pfam" id="PF02627">
    <property type="entry name" value="CMD"/>
    <property type="match status" value="1"/>
</dbReference>
<dbReference type="SUPFAM" id="SSF69118">
    <property type="entry name" value="AhpD-like"/>
    <property type="match status" value="1"/>
</dbReference>
<dbReference type="Proteomes" id="UP000249524">
    <property type="component" value="Unassembled WGS sequence"/>
</dbReference>
<organism evidence="2 3">
    <name type="scientific">Phenylobacterium kunshanense</name>
    <dbReference type="NCBI Taxonomy" id="1445034"/>
    <lineage>
        <taxon>Bacteria</taxon>
        <taxon>Pseudomonadati</taxon>
        <taxon>Pseudomonadota</taxon>
        <taxon>Alphaproteobacteria</taxon>
        <taxon>Caulobacterales</taxon>
        <taxon>Caulobacteraceae</taxon>
        <taxon>Phenylobacterium</taxon>
    </lineage>
</organism>
<sequence length="194" mass="21855">MRVEPRVPMLDLPDARDAARRHGLPEAFAELSVFRILLRHPTVAQRLGDLLQTLLFTGNALDPRLRELLILRIGWRTGAVYEWTQHWRVARGLDIPEADLLAVRRWREAAELSEADRAVLQATDDTLDKGAIGDEAWAACCRHLRSDQERIELVIALGNWTMFSQLLRSLQAPLEDGVAAWPPDGEVPFVGAQP</sequence>
<feature type="domain" description="Carboxymuconolactone decarboxylase-like" evidence="1">
    <location>
        <begin position="41"/>
        <end position="124"/>
    </location>
</feature>
<name>A0A328BPC2_9CAUL</name>
<dbReference type="EMBL" id="QFYS01000002">
    <property type="protein sequence ID" value="RAK67836.1"/>
    <property type="molecule type" value="Genomic_DNA"/>
</dbReference>
<evidence type="ECO:0000259" key="1">
    <source>
        <dbReference type="Pfam" id="PF02627"/>
    </source>
</evidence>
<protein>
    <submittedName>
        <fullName evidence="2">Carboxymuconolactone decarboxylase family protein</fullName>
    </submittedName>
</protein>
<dbReference type="AlphaFoldDB" id="A0A328BPC2"/>
<dbReference type="PANTHER" id="PTHR34846:SF11">
    <property type="entry name" value="4-CARBOXYMUCONOLACTONE DECARBOXYLASE FAMILY PROTEIN (AFU_ORTHOLOGUE AFUA_6G11590)"/>
    <property type="match status" value="1"/>
</dbReference>
<dbReference type="InterPro" id="IPR003779">
    <property type="entry name" value="CMD-like"/>
</dbReference>
<evidence type="ECO:0000313" key="3">
    <source>
        <dbReference type="Proteomes" id="UP000249524"/>
    </source>
</evidence>
<dbReference type="OrthoDB" id="4704294at2"/>
<accession>A0A328BPC2</accession>
<comment type="caution">
    <text evidence="2">The sequence shown here is derived from an EMBL/GenBank/DDBJ whole genome shotgun (WGS) entry which is preliminary data.</text>
</comment>
<dbReference type="Gene3D" id="1.20.1290.10">
    <property type="entry name" value="AhpD-like"/>
    <property type="match status" value="1"/>
</dbReference>
<dbReference type="PANTHER" id="PTHR34846">
    <property type="entry name" value="4-CARBOXYMUCONOLACTONE DECARBOXYLASE FAMILY PROTEIN (AFU_ORTHOLOGUE AFUA_6G11590)"/>
    <property type="match status" value="1"/>
</dbReference>
<reference evidence="2 3" key="1">
    <citation type="submission" date="2018-05" db="EMBL/GenBank/DDBJ databases">
        <authorList>
            <person name="Lanie J.A."/>
            <person name="Ng W.-L."/>
            <person name="Kazmierczak K.M."/>
            <person name="Andrzejewski T.M."/>
            <person name="Davidsen T.M."/>
            <person name="Wayne K.J."/>
            <person name="Tettelin H."/>
            <person name="Glass J.I."/>
            <person name="Rusch D."/>
            <person name="Podicherti R."/>
            <person name="Tsui H.-C.T."/>
            <person name="Winkler M.E."/>
        </authorList>
    </citation>
    <scope>NUCLEOTIDE SEQUENCE [LARGE SCALE GENOMIC DNA]</scope>
    <source>
        <strain evidence="2 3">BUT-10</strain>
    </source>
</reference>
<dbReference type="InterPro" id="IPR029032">
    <property type="entry name" value="AhpD-like"/>
</dbReference>